<organism evidence="1 2">
    <name type="scientific">Sphingopyxis bauzanensis</name>
    <dbReference type="NCBI Taxonomy" id="651663"/>
    <lineage>
        <taxon>Bacteria</taxon>
        <taxon>Pseudomonadati</taxon>
        <taxon>Pseudomonadota</taxon>
        <taxon>Alphaproteobacteria</taxon>
        <taxon>Sphingomonadales</taxon>
        <taxon>Sphingomonadaceae</taxon>
        <taxon>Sphingopyxis</taxon>
    </lineage>
</organism>
<name>A0A246JTJ0_9SPHN</name>
<comment type="caution">
    <text evidence="1">The sequence shown here is derived from an EMBL/GenBank/DDBJ whole genome shotgun (WGS) entry which is preliminary data.</text>
</comment>
<protein>
    <submittedName>
        <fullName evidence="1">Head protein</fullName>
    </submittedName>
</protein>
<gene>
    <name evidence="1" type="ORF">CDQ92_13190</name>
</gene>
<accession>A0A246JTJ0</accession>
<evidence type="ECO:0000313" key="2">
    <source>
        <dbReference type="Proteomes" id="UP000197361"/>
    </source>
</evidence>
<keyword evidence="2" id="KW-1185">Reference proteome</keyword>
<proteinExistence type="predicted"/>
<dbReference type="Pfam" id="PF17236">
    <property type="entry name" value="SU10_MCP"/>
    <property type="match status" value="1"/>
</dbReference>
<sequence length="294" mass="30940">MIYDISPTDTPFVSSIGRGKAEATYTEWQTDTLVAANHDNKTIQGDDLANESRPATTRVGTHTQIFKKVIGTSTTAQAVKQAGRANEHSYQVAKAGKEMKRDMEKRFTGNYASVAATASVAGETAGALAWITTNDSRGAGGADGGFSAGIVAAATNGTQRAFTETLLKAAVSAAWNAGGDPTMAIMSLTQKQTAAGFAGLADARRETGDKKLKIIAGADVYVSDVGEIRLVPDRFCSTRDALIVDPELWEIATLDPMQRRALAVTGLADRTALYTECALKSLNESGNALIADLT</sequence>
<dbReference type="Proteomes" id="UP000197361">
    <property type="component" value="Unassembled WGS sequence"/>
</dbReference>
<dbReference type="InterPro" id="IPR035198">
    <property type="entry name" value="SU10_MCP"/>
</dbReference>
<evidence type="ECO:0000313" key="1">
    <source>
        <dbReference type="EMBL" id="OWQ96156.1"/>
    </source>
</evidence>
<reference evidence="1 2" key="1">
    <citation type="journal article" date="2010" name="Int. J. Syst. Evol. Microbiol.">
        <title>Sphingopyxis bauzanensis sp. nov., a psychrophilic bacterium isolated from soil.</title>
        <authorList>
            <person name="Zhang D.C."/>
            <person name="Liu H.C."/>
            <person name="Xin Y.H."/>
            <person name="Zhou Y.G."/>
            <person name="Schinner F."/>
            <person name="Margesin R."/>
        </authorList>
    </citation>
    <scope>NUCLEOTIDE SEQUENCE [LARGE SCALE GENOMIC DNA]</scope>
    <source>
        <strain evidence="1 2">DSM 22271</strain>
    </source>
</reference>
<dbReference type="EMBL" id="NISK01000003">
    <property type="protein sequence ID" value="OWQ96156.1"/>
    <property type="molecule type" value="Genomic_DNA"/>
</dbReference>
<dbReference type="AlphaFoldDB" id="A0A246JTJ0"/>